<keyword evidence="2" id="KW-0677">Repeat</keyword>
<dbReference type="Gene3D" id="1.10.10.10">
    <property type="entry name" value="Winged helix-like DNA-binding domain superfamily/Winged helix DNA-binding domain"/>
    <property type="match status" value="2"/>
</dbReference>
<dbReference type="CDD" id="cd05568">
    <property type="entry name" value="PTS_IIB_bgl_like"/>
    <property type="match status" value="1"/>
</dbReference>
<evidence type="ECO:0000256" key="3">
    <source>
        <dbReference type="ARBA" id="ARBA00023015"/>
    </source>
</evidence>
<keyword evidence="4" id="KW-0804">Transcription</keyword>
<dbReference type="Pfam" id="PF00874">
    <property type="entry name" value="PRD"/>
    <property type="match status" value="1"/>
</dbReference>
<dbReference type="InterPro" id="IPR011608">
    <property type="entry name" value="PRD"/>
</dbReference>
<dbReference type="InterPro" id="IPR036095">
    <property type="entry name" value="PTS_EIIB-like_sf"/>
</dbReference>
<dbReference type="Pfam" id="PF08279">
    <property type="entry name" value="HTH_11"/>
    <property type="match status" value="1"/>
</dbReference>
<evidence type="ECO:0000256" key="2">
    <source>
        <dbReference type="ARBA" id="ARBA00022737"/>
    </source>
</evidence>
<dbReference type="PROSITE" id="PS51099">
    <property type="entry name" value="PTS_EIIB_TYPE_2"/>
    <property type="match status" value="1"/>
</dbReference>
<evidence type="ECO:0000259" key="5">
    <source>
        <dbReference type="PROSITE" id="PS51099"/>
    </source>
</evidence>
<keyword evidence="1" id="KW-0808">Transferase</keyword>
<dbReference type="RefSeq" id="WP_378935124.1">
    <property type="nucleotide sequence ID" value="NZ_JBHLVO010000011.1"/>
</dbReference>
<evidence type="ECO:0000313" key="7">
    <source>
        <dbReference type="EMBL" id="MFC0272623.1"/>
    </source>
</evidence>
<reference evidence="7 8" key="1">
    <citation type="submission" date="2024-09" db="EMBL/GenBank/DDBJ databases">
        <authorList>
            <person name="Sun Q."/>
            <person name="Mori K."/>
        </authorList>
    </citation>
    <scope>NUCLEOTIDE SEQUENCE [LARGE SCALE GENOMIC DNA]</scope>
    <source>
        <strain evidence="7 8">CCM 7228</strain>
    </source>
</reference>
<sequence>MLTARELEISKKLLNSKLPIRIKDLSVEFGVSTRTIKYDLENVRGWYKSQETNVISQTNKGIWIDCNDSERMELRNILTQSESTNIYPNQTVRGRRIVMLLLLTNNYVTASDLAVDLNVSRNTILSDLNLVDEFLESWAIKLERKHRTGYRLIGNELQLRFMLEHIIYNDLDDYEIYKMTTRITKGETNFEPGTVLNEPLKRVYRIVENCMSDLFEPSLTQRLRLSDLLKIQLRLTFSVTRLNLGHTIGSYRVLDQNQHTDQVSLFVFSVMEKIHSDMQLPLLEEEYLYISGGMDLETGHMDLIDITEKMINYVGELECLDYQKDPKLFSNLLAHLSLRFQNGTLYLNEMNPIANEIKRNHGELFRNVQDACRKFIKQHAFITQDSFISYIVLHFLVSYENTFKKKTKVKVLYVCSTGRGVARLIKNRVEKEIPTIEIVAYCSLLEVEDICQHKEVDLIVSVFPVETSIPVVVVEALPTKSDIEELRDMVKLLIGIEAPVSNQLLEGSELNLVSEDSETISQEIILKGFEVIHDLLEVFPLATKENWKNAFMMHVFLMVHRYHFDKQYDQYLYTTYQIEENDEEIINKVQSILKDKDMHVHEAEIITLLQYFKKWK</sequence>
<dbReference type="InterPro" id="IPR050661">
    <property type="entry name" value="BglG_antiterminators"/>
</dbReference>
<dbReference type="InterPro" id="IPR013196">
    <property type="entry name" value="HTH_11"/>
</dbReference>
<dbReference type="InterPro" id="IPR013011">
    <property type="entry name" value="PTS_EIIB_2"/>
</dbReference>
<evidence type="ECO:0000259" key="6">
    <source>
        <dbReference type="PROSITE" id="PS51372"/>
    </source>
</evidence>
<organism evidence="7 8">
    <name type="scientific">Metabacillus herbersteinensis</name>
    <dbReference type="NCBI Taxonomy" id="283816"/>
    <lineage>
        <taxon>Bacteria</taxon>
        <taxon>Bacillati</taxon>
        <taxon>Bacillota</taxon>
        <taxon>Bacilli</taxon>
        <taxon>Bacillales</taxon>
        <taxon>Bacillaceae</taxon>
        <taxon>Metabacillus</taxon>
    </lineage>
</organism>
<dbReference type="PROSITE" id="PS51372">
    <property type="entry name" value="PRD_2"/>
    <property type="match status" value="2"/>
</dbReference>
<gene>
    <name evidence="7" type="ORF">ACFFIX_14395</name>
</gene>
<dbReference type="Proteomes" id="UP001589854">
    <property type="component" value="Unassembled WGS sequence"/>
</dbReference>
<proteinExistence type="predicted"/>
<dbReference type="InterPro" id="IPR036634">
    <property type="entry name" value="PRD_sf"/>
</dbReference>
<dbReference type="InterPro" id="IPR036388">
    <property type="entry name" value="WH-like_DNA-bd_sf"/>
</dbReference>
<dbReference type="SUPFAM" id="SSF52794">
    <property type="entry name" value="PTS system IIB component-like"/>
    <property type="match status" value="1"/>
</dbReference>
<feature type="domain" description="PRD" evidence="6">
    <location>
        <begin position="298"/>
        <end position="405"/>
    </location>
</feature>
<evidence type="ECO:0000313" key="8">
    <source>
        <dbReference type="Proteomes" id="UP001589854"/>
    </source>
</evidence>
<dbReference type="PANTHER" id="PTHR30185:SF18">
    <property type="entry name" value="TRANSCRIPTIONAL REGULATOR MTLR"/>
    <property type="match status" value="1"/>
</dbReference>
<accession>A0ABV6GGN8</accession>
<keyword evidence="3" id="KW-0805">Transcription regulation</keyword>
<evidence type="ECO:0000256" key="1">
    <source>
        <dbReference type="ARBA" id="ARBA00022679"/>
    </source>
</evidence>
<dbReference type="PANTHER" id="PTHR30185">
    <property type="entry name" value="CRYPTIC BETA-GLUCOSIDE BGL OPERON ANTITERMINATOR"/>
    <property type="match status" value="1"/>
</dbReference>
<dbReference type="Gene3D" id="3.40.50.2300">
    <property type="match status" value="1"/>
</dbReference>
<protein>
    <submittedName>
        <fullName evidence="7">BglG family transcription antiterminator</fullName>
    </submittedName>
</protein>
<dbReference type="SUPFAM" id="SSF63520">
    <property type="entry name" value="PTS-regulatory domain, PRD"/>
    <property type="match status" value="1"/>
</dbReference>
<keyword evidence="8" id="KW-1185">Reference proteome</keyword>
<evidence type="ECO:0000256" key="4">
    <source>
        <dbReference type="ARBA" id="ARBA00023163"/>
    </source>
</evidence>
<feature type="domain" description="PTS EIIB type-2" evidence="5">
    <location>
        <begin position="409"/>
        <end position="498"/>
    </location>
</feature>
<dbReference type="Gene3D" id="1.10.1790.10">
    <property type="entry name" value="PRD domain"/>
    <property type="match status" value="1"/>
</dbReference>
<dbReference type="InterPro" id="IPR036390">
    <property type="entry name" value="WH_DNA-bd_sf"/>
</dbReference>
<dbReference type="SUPFAM" id="SSF46785">
    <property type="entry name" value="Winged helix' DNA-binding domain"/>
    <property type="match status" value="1"/>
</dbReference>
<feature type="domain" description="PRD" evidence="6">
    <location>
        <begin position="519"/>
        <end position="616"/>
    </location>
</feature>
<dbReference type="EMBL" id="JBHLVO010000011">
    <property type="protein sequence ID" value="MFC0272623.1"/>
    <property type="molecule type" value="Genomic_DNA"/>
</dbReference>
<comment type="caution">
    <text evidence="7">The sequence shown here is derived from an EMBL/GenBank/DDBJ whole genome shotgun (WGS) entry which is preliminary data.</text>
</comment>
<name>A0ABV6GGN8_9BACI</name>